<evidence type="ECO:0000256" key="1">
    <source>
        <dbReference type="ARBA" id="ARBA00009981"/>
    </source>
</evidence>
<proteinExistence type="inferred from homology"/>
<protein>
    <submittedName>
        <fullName evidence="2">Type II toxin-antitoxin system prevent-host-death family antitoxin</fullName>
    </submittedName>
</protein>
<dbReference type="Proteomes" id="UP001198701">
    <property type="component" value="Unassembled WGS sequence"/>
</dbReference>
<gene>
    <name evidence="2" type="ORF">LMJ30_01745</name>
</gene>
<evidence type="ECO:0000313" key="2">
    <source>
        <dbReference type="EMBL" id="MCC6069679.1"/>
    </source>
</evidence>
<evidence type="ECO:0000313" key="3">
    <source>
        <dbReference type="Proteomes" id="UP001198701"/>
    </source>
</evidence>
<organism evidence="2 3">
    <name type="scientific">Massilia agrisoli</name>
    <dbReference type="NCBI Taxonomy" id="2892444"/>
    <lineage>
        <taxon>Bacteria</taxon>
        <taxon>Pseudomonadati</taxon>
        <taxon>Pseudomonadota</taxon>
        <taxon>Betaproteobacteria</taxon>
        <taxon>Burkholderiales</taxon>
        <taxon>Oxalobacteraceae</taxon>
        <taxon>Telluria group</taxon>
        <taxon>Massilia</taxon>
    </lineage>
</organism>
<keyword evidence="3" id="KW-1185">Reference proteome</keyword>
<dbReference type="RefSeq" id="WP_229430614.1">
    <property type="nucleotide sequence ID" value="NZ_JAJHPV010000004.1"/>
</dbReference>
<sequence>MKNVSIPEAALHLAQLVDAAACGEEVVIEKDGLPAVRLVRIEPAAKRPRRAGLLKGKFEISDDFDSPLPDDVIAGFEGR</sequence>
<accession>A0ABS8IQZ1</accession>
<comment type="similarity">
    <text evidence="1">Belongs to the phD/YefM antitoxin family.</text>
</comment>
<name>A0ABS8IQZ1_9BURK</name>
<comment type="caution">
    <text evidence="2">The sequence shown here is derived from an EMBL/GenBank/DDBJ whole genome shotgun (WGS) entry which is preliminary data.</text>
</comment>
<dbReference type="InterPro" id="IPR036165">
    <property type="entry name" value="YefM-like_sf"/>
</dbReference>
<dbReference type="Gene3D" id="3.40.1620.10">
    <property type="entry name" value="YefM-like domain"/>
    <property type="match status" value="1"/>
</dbReference>
<reference evidence="2 3" key="1">
    <citation type="submission" date="2021-11" db="EMBL/GenBank/DDBJ databases">
        <authorList>
            <person name="Huq M.A."/>
        </authorList>
    </citation>
    <scope>NUCLEOTIDE SEQUENCE [LARGE SCALE GENOMIC DNA]</scope>
    <source>
        <strain evidence="2 3">MAHUQ-52</strain>
    </source>
</reference>
<dbReference type="SUPFAM" id="SSF143120">
    <property type="entry name" value="YefM-like"/>
    <property type="match status" value="1"/>
</dbReference>
<dbReference type="EMBL" id="JAJHPV010000004">
    <property type="protein sequence ID" value="MCC6069679.1"/>
    <property type="molecule type" value="Genomic_DNA"/>
</dbReference>